<evidence type="ECO:0000256" key="1">
    <source>
        <dbReference type="ARBA" id="ARBA00005234"/>
    </source>
</evidence>
<evidence type="ECO:0000313" key="6">
    <source>
        <dbReference type="EMBL" id="KAK9930913.1"/>
    </source>
</evidence>
<protein>
    <recommendedName>
        <fullName evidence="5">Ubiquitin-like protease family profile domain-containing protein</fullName>
    </recommendedName>
</protein>
<accession>A0AAW1X4F1</accession>
<feature type="domain" description="Ubiquitin-like protease family profile" evidence="5">
    <location>
        <begin position="16"/>
        <end position="397"/>
    </location>
</feature>
<evidence type="ECO:0000256" key="4">
    <source>
        <dbReference type="ARBA" id="ARBA00022807"/>
    </source>
</evidence>
<evidence type="ECO:0000256" key="3">
    <source>
        <dbReference type="ARBA" id="ARBA00022801"/>
    </source>
</evidence>
<dbReference type="GO" id="GO:0000338">
    <property type="term" value="P:protein deneddylation"/>
    <property type="evidence" value="ECO:0007669"/>
    <property type="project" value="TreeGrafter"/>
</dbReference>
<dbReference type="Pfam" id="PF02902">
    <property type="entry name" value="Peptidase_C48"/>
    <property type="match status" value="1"/>
</dbReference>
<dbReference type="PANTHER" id="PTHR46468">
    <property type="entry name" value="SENTRIN-SPECIFIC PROTEASE 8"/>
    <property type="match status" value="1"/>
</dbReference>
<sequence>MTEEEANKRILQYGNVLVTNRELHILNGPRFLNDIIIEFYFLHISNALLQSHQTFRDDILLVSPALSFFLQQDFGDDSHIKEFVESNNVASKQVVMFTVNNNRDRDRTDGGSHWSLLVYYRKSNTFVHYDSLGCNSSFARELFRGLKKHVARPPESSSTTGTIVDGDVDSTNTSTINIGDVNSNNTTAINIGDVNSNKTSTIDIGDVDSTNTSTINGINGDGNSTDSTMVCTDSTNTMVIDGDSTMIGVDFTNSSSMIGGDSTYTSMIHDLTTSSSRVGGDYTNCSRVQGDYCTNFDRDDYHMEQYNPKKPRMGRRCDWKEVDMRRKHGYYYLHPYTQRRSSSWDLQRGYQYISYNYDNWEDDDDDDDDDFKEERCMPKQKNFYDCGLYVMEIARVICEWYYLDDEAKQQQPEHQVLYCKLGGWRPVSQHQ</sequence>
<evidence type="ECO:0000256" key="2">
    <source>
        <dbReference type="ARBA" id="ARBA00022670"/>
    </source>
</evidence>
<dbReference type="InterPro" id="IPR044613">
    <property type="entry name" value="Nep1/2-like"/>
</dbReference>
<comment type="similarity">
    <text evidence="1">Belongs to the peptidase C48 family.</text>
</comment>
<dbReference type="InterPro" id="IPR038765">
    <property type="entry name" value="Papain-like_cys_pep_sf"/>
</dbReference>
<keyword evidence="3" id="KW-0378">Hydrolase</keyword>
<dbReference type="GO" id="GO:0008234">
    <property type="term" value="F:cysteine-type peptidase activity"/>
    <property type="evidence" value="ECO:0007669"/>
    <property type="project" value="UniProtKB-KW"/>
</dbReference>
<dbReference type="Proteomes" id="UP001457282">
    <property type="component" value="Unassembled WGS sequence"/>
</dbReference>
<reference evidence="6 7" key="1">
    <citation type="journal article" date="2023" name="G3 (Bethesda)">
        <title>A chromosome-length genome assembly and annotation of blackberry (Rubus argutus, cv. 'Hillquist').</title>
        <authorList>
            <person name="Bruna T."/>
            <person name="Aryal R."/>
            <person name="Dudchenko O."/>
            <person name="Sargent D.J."/>
            <person name="Mead D."/>
            <person name="Buti M."/>
            <person name="Cavallini A."/>
            <person name="Hytonen T."/>
            <person name="Andres J."/>
            <person name="Pham M."/>
            <person name="Weisz D."/>
            <person name="Mascagni F."/>
            <person name="Usai G."/>
            <person name="Natali L."/>
            <person name="Bassil N."/>
            <person name="Fernandez G.E."/>
            <person name="Lomsadze A."/>
            <person name="Armour M."/>
            <person name="Olukolu B."/>
            <person name="Poorten T."/>
            <person name="Britton C."/>
            <person name="Davik J."/>
            <person name="Ashrafi H."/>
            <person name="Aiden E.L."/>
            <person name="Borodovsky M."/>
            <person name="Worthington M."/>
        </authorList>
    </citation>
    <scope>NUCLEOTIDE SEQUENCE [LARGE SCALE GENOMIC DNA]</scope>
    <source>
        <strain evidence="6">PI 553951</strain>
    </source>
</reference>
<comment type="caution">
    <text evidence="6">The sequence shown here is derived from an EMBL/GenBank/DDBJ whole genome shotgun (WGS) entry which is preliminary data.</text>
</comment>
<dbReference type="PROSITE" id="PS50600">
    <property type="entry name" value="ULP_PROTEASE"/>
    <property type="match status" value="1"/>
</dbReference>
<keyword evidence="4" id="KW-0788">Thiol protease</keyword>
<dbReference type="AlphaFoldDB" id="A0AAW1X4F1"/>
<dbReference type="Gene3D" id="3.40.395.10">
    <property type="entry name" value="Adenoviral Proteinase, Chain A"/>
    <property type="match status" value="2"/>
</dbReference>
<evidence type="ECO:0000259" key="5">
    <source>
        <dbReference type="PROSITE" id="PS50600"/>
    </source>
</evidence>
<dbReference type="GO" id="GO:0006508">
    <property type="term" value="P:proteolysis"/>
    <property type="evidence" value="ECO:0007669"/>
    <property type="project" value="UniProtKB-KW"/>
</dbReference>
<keyword evidence="7" id="KW-1185">Reference proteome</keyword>
<dbReference type="SUPFAM" id="SSF54001">
    <property type="entry name" value="Cysteine proteinases"/>
    <property type="match status" value="2"/>
</dbReference>
<gene>
    <name evidence="6" type="ORF">M0R45_018216</name>
</gene>
<dbReference type="GO" id="GO:0019784">
    <property type="term" value="F:deNEDDylase activity"/>
    <property type="evidence" value="ECO:0007669"/>
    <property type="project" value="InterPro"/>
</dbReference>
<evidence type="ECO:0000313" key="7">
    <source>
        <dbReference type="Proteomes" id="UP001457282"/>
    </source>
</evidence>
<keyword evidence="2" id="KW-0645">Protease</keyword>
<dbReference type="EMBL" id="JBEDUW010000004">
    <property type="protein sequence ID" value="KAK9930913.1"/>
    <property type="molecule type" value="Genomic_DNA"/>
</dbReference>
<proteinExistence type="inferred from homology"/>
<organism evidence="6 7">
    <name type="scientific">Rubus argutus</name>
    <name type="common">Southern blackberry</name>
    <dbReference type="NCBI Taxonomy" id="59490"/>
    <lineage>
        <taxon>Eukaryota</taxon>
        <taxon>Viridiplantae</taxon>
        <taxon>Streptophyta</taxon>
        <taxon>Embryophyta</taxon>
        <taxon>Tracheophyta</taxon>
        <taxon>Spermatophyta</taxon>
        <taxon>Magnoliopsida</taxon>
        <taxon>eudicotyledons</taxon>
        <taxon>Gunneridae</taxon>
        <taxon>Pentapetalae</taxon>
        <taxon>rosids</taxon>
        <taxon>fabids</taxon>
        <taxon>Rosales</taxon>
        <taxon>Rosaceae</taxon>
        <taxon>Rosoideae</taxon>
        <taxon>Rosoideae incertae sedis</taxon>
        <taxon>Rubus</taxon>
    </lineage>
</organism>
<dbReference type="InterPro" id="IPR003653">
    <property type="entry name" value="Peptidase_C48_C"/>
</dbReference>
<dbReference type="PANTHER" id="PTHR46468:SF2">
    <property type="entry name" value="PROTEASE, SENP8, PUTATIVE-RELATED"/>
    <property type="match status" value="1"/>
</dbReference>
<name>A0AAW1X4F1_RUBAR</name>